<proteinExistence type="predicted"/>
<organism evidence="1 2">
    <name type="scientific">Marivirga tractuosa (strain ATCC 23168 / DSM 4126 / NBRC 15989 / NCIMB 1408 / VKM B-1430 / H-43)</name>
    <name type="common">Microscilla tractuosa</name>
    <name type="synonym">Flexibacter tractuosus</name>
    <dbReference type="NCBI Taxonomy" id="643867"/>
    <lineage>
        <taxon>Bacteria</taxon>
        <taxon>Pseudomonadati</taxon>
        <taxon>Bacteroidota</taxon>
        <taxon>Cytophagia</taxon>
        <taxon>Cytophagales</taxon>
        <taxon>Marivirgaceae</taxon>
        <taxon>Marivirga</taxon>
    </lineage>
</organism>
<accession>E4TSR8</accession>
<evidence type="ECO:0000313" key="2">
    <source>
        <dbReference type="Proteomes" id="UP000008720"/>
    </source>
</evidence>
<dbReference type="EMBL" id="CP002349">
    <property type="protein sequence ID" value="ADR21878.1"/>
    <property type="molecule type" value="Genomic_DNA"/>
</dbReference>
<evidence type="ECO:0000313" key="1">
    <source>
        <dbReference type="EMBL" id="ADR21878.1"/>
    </source>
</evidence>
<protein>
    <submittedName>
        <fullName evidence="1">Uncharacterized protein</fullName>
    </submittedName>
</protein>
<gene>
    <name evidence="1" type="ordered locus">Ftrac_1891</name>
</gene>
<sequence>MNHSVRLINICVYSKVVSKVHKISILILLSCLLSPFLTLGQFHPDSVLVPAACYNFVDDFENDNDSTGIQPLEPLGPNNNEVGTFIPAEDLCLNSNNKHYSMSADQGLQVDNGSLLDQSNYTIELLFRIDDIPASNPDGTVLIMNFANQSGKGSLIIDENGFVCIDDGSGNRTCGTDKVSPNYPDDVPTEWINLAFAFNERE</sequence>
<dbReference type="HOGENOM" id="CLU_1353307_0_0_10"/>
<reference evidence="1 2" key="1">
    <citation type="journal article" date="2011" name="Stand. Genomic Sci.">
        <title>Complete genome sequence of Marivirga tractuosa type strain (H-43).</title>
        <authorList>
            <person name="Pagani I."/>
            <person name="Chertkov O."/>
            <person name="Lapidus A."/>
            <person name="Lucas S."/>
            <person name="Del Rio T.G."/>
            <person name="Tice H."/>
            <person name="Copeland A."/>
            <person name="Cheng J.F."/>
            <person name="Nolan M."/>
            <person name="Saunders E."/>
            <person name="Pitluck S."/>
            <person name="Held B."/>
            <person name="Goodwin L."/>
            <person name="Liolios K."/>
            <person name="Ovchinikova G."/>
            <person name="Ivanova N."/>
            <person name="Mavromatis K."/>
            <person name="Pati A."/>
            <person name="Chen A."/>
            <person name="Palaniappan K."/>
            <person name="Land M."/>
            <person name="Hauser L."/>
            <person name="Jeffries C.D."/>
            <person name="Detter J.C."/>
            <person name="Han C."/>
            <person name="Tapia R."/>
            <person name="Ngatchou-Djao O.D."/>
            <person name="Rohde M."/>
            <person name="Goker M."/>
            <person name="Spring S."/>
            <person name="Sikorski J."/>
            <person name="Woyke T."/>
            <person name="Bristow J."/>
            <person name="Eisen J.A."/>
            <person name="Markowitz V."/>
            <person name="Hugenholtz P."/>
            <person name="Klenk H.P."/>
            <person name="Kyrpides N.C."/>
        </authorList>
    </citation>
    <scope>NUCLEOTIDE SEQUENCE [LARGE SCALE GENOMIC DNA]</scope>
    <source>
        <strain evidence="2">ATCC 23168 / DSM 4126 / NBRC 15989 / NCIMB 1408 / VKM B-1430 / H-43</strain>
    </source>
</reference>
<dbReference type="STRING" id="643867.Ftrac_1891"/>
<dbReference type="KEGG" id="mtt:Ftrac_1891"/>
<keyword evidence="2" id="KW-1185">Reference proteome</keyword>
<dbReference type="AlphaFoldDB" id="E4TSR8"/>
<dbReference type="Proteomes" id="UP000008720">
    <property type="component" value="Chromosome"/>
</dbReference>
<name>E4TSR8_MARTH</name>